<evidence type="ECO:0000313" key="2">
    <source>
        <dbReference type="Proteomes" id="UP000245622"/>
    </source>
</evidence>
<dbReference type="RefSeq" id="WP_180701745.1">
    <property type="nucleotide sequence ID" value="NZ_CAJUCR010000009.1"/>
</dbReference>
<reference evidence="1 2" key="1">
    <citation type="submission" date="2014-04" db="EMBL/GenBank/DDBJ databases">
        <authorList>
            <person name="Hornung B.V."/>
        </authorList>
    </citation>
    <scope>NUCLEOTIDE SEQUENCE [LARGE SCALE GENOMIC DNA]</scope>
    <source>
        <strain evidence="1 2">CRIB</strain>
    </source>
</reference>
<dbReference type="Proteomes" id="UP000245622">
    <property type="component" value="Chromosome 1"/>
</dbReference>
<keyword evidence="2" id="KW-1185">Reference proteome</keyword>
<protein>
    <submittedName>
        <fullName evidence="1">Uncharacterized protein</fullName>
    </submittedName>
</protein>
<evidence type="ECO:0000313" key="1">
    <source>
        <dbReference type="EMBL" id="CED94204.1"/>
    </source>
</evidence>
<organism evidence="1 2">
    <name type="scientific">Romboutsia ilealis</name>
    <dbReference type="NCBI Taxonomy" id="1115758"/>
    <lineage>
        <taxon>Bacteria</taxon>
        <taxon>Bacillati</taxon>
        <taxon>Bacillota</taxon>
        <taxon>Clostridia</taxon>
        <taxon>Peptostreptococcales</taxon>
        <taxon>Peptostreptococcaceae</taxon>
        <taxon>Romboutsia</taxon>
    </lineage>
</organism>
<dbReference type="GeneID" id="82205631"/>
<sequence length="114" mass="12784">MPKNKFRTKRMCDIKNGCKEIGNQYIFLVSIIAAIIAQEVDDNDDLDNLAGFLIVLGEQLAFASSIRDTCEADAGEEAQNIINPELSIAKDLYRSKSPKKKIVKKVKKKVKKKL</sequence>
<dbReference type="AlphaFoldDB" id="A0A1V1I460"/>
<dbReference type="EMBL" id="LN555523">
    <property type="protein sequence ID" value="CED94204.1"/>
    <property type="molecule type" value="Genomic_DNA"/>
</dbReference>
<proteinExistence type="predicted"/>
<accession>A0A1V1I460</accession>
<name>A0A1V1I460_9FIRM</name>
<gene>
    <name evidence="1" type="ORF">CRIB_1597</name>
</gene>
<dbReference type="KEGG" id="ril:CRIB_1597"/>